<evidence type="ECO:0000313" key="3">
    <source>
        <dbReference type="Proteomes" id="UP001497457"/>
    </source>
</evidence>
<dbReference type="InterPro" id="IPR032675">
    <property type="entry name" value="LRR_dom_sf"/>
</dbReference>
<accession>A0ABC8Y8M7</accession>
<dbReference type="Proteomes" id="UP001497457">
    <property type="component" value="Chromosome 16b"/>
</dbReference>
<organism evidence="2 3">
    <name type="scientific">Urochloa decumbens</name>
    <dbReference type="NCBI Taxonomy" id="240449"/>
    <lineage>
        <taxon>Eukaryota</taxon>
        <taxon>Viridiplantae</taxon>
        <taxon>Streptophyta</taxon>
        <taxon>Embryophyta</taxon>
        <taxon>Tracheophyta</taxon>
        <taxon>Spermatophyta</taxon>
        <taxon>Magnoliopsida</taxon>
        <taxon>Liliopsida</taxon>
        <taxon>Poales</taxon>
        <taxon>Poaceae</taxon>
        <taxon>PACMAD clade</taxon>
        <taxon>Panicoideae</taxon>
        <taxon>Panicodae</taxon>
        <taxon>Paniceae</taxon>
        <taxon>Melinidinae</taxon>
        <taxon>Urochloa</taxon>
    </lineage>
</organism>
<dbReference type="InterPro" id="IPR055312">
    <property type="entry name" value="FBL15-like"/>
</dbReference>
<evidence type="ECO:0000313" key="2">
    <source>
        <dbReference type="EMBL" id="CAL4938303.1"/>
    </source>
</evidence>
<dbReference type="PANTHER" id="PTHR34709">
    <property type="entry name" value="OS10G0396666 PROTEIN"/>
    <property type="match status" value="1"/>
</dbReference>
<name>A0ABC8Y8M7_9POAL</name>
<keyword evidence="3" id="KW-1185">Reference proteome</keyword>
<dbReference type="AlphaFoldDB" id="A0ABC8Y8M7"/>
<dbReference type="SUPFAM" id="SSF81383">
    <property type="entry name" value="F-box domain"/>
    <property type="match status" value="1"/>
</dbReference>
<dbReference type="SUPFAM" id="SSF52047">
    <property type="entry name" value="RNI-like"/>
    <property type="match status" value="1"/>
</dbReference>
<dbReference type="InterPro" id="IPR053781">
    <property type="entry name" value="F-box_AtFBL13-like"/>
</dbReference>
<dbReference type="Pfam" id="PF00646">
    <property type="entry name" value="F-box"/>
    <property type="match status" value="1"/>
</dbReference>
<feature type="domain" description="F-box" evidence="1">
    <location>
        <begin position="11"/>
        <end position="47"/>
    </location>
</feature>
<dbReference type="PANTHER" id="PTHR34709:SF79">
    <property type="entry name" value="F-BOX DOMAIN-CONTAINING PROTEIN"/>
    <property type="match status" value="1"/>
</dbReference>
<protein>
    <recommendedName>
        <fullName evidence="1">F-box domain-containing protein</fullName>
    </recommendedName>
</protein>
<reference evidence="3" key="1">
    <citation type="submission" date="2024-06" db="EMBL/GenBank/DDBJ databases">
        <authorList>
            <person name="Ryan C."/>
        </authorList>
    </citation>
    <scope>NUCLEOTIDE SEQUENCE [LARGE SCALE GENOMIC DNA]</scope>
</reference>
<gene>
    <name evidence="2" type="ORF">URODEC1_LOCUS31133</name>
</gene>
<dbReference type="InterPro" id="IPR001810">
    <property type="entry name" value="F-box_dom"/>
</dbReference>
<dbReference type="EMBL" id="OZ075126">
    <property type="protein sequence ID" value="CAL4938303.1"/>
    <property type="molecule type" value="Genomic_DNA"/>
</dbReference>
<dbReference type="InterPro" id="IPR036047">
    <property type="entry name" value="F-box-like_dom_sf"/>
</dbReference>
<reference evidence="2 3" key="2">
    <citation type="submission" date="2024-10" db="EMBL/GenBank/DDBJ databases">
        <authorList>
            <person name="Ryan C."/>
        </authorList>
    </citation>
    <scope>NUCLEOTIDE SEQUENCE [LARGE SCALE GENOMIC DNA]</scope>
</reference>
<dbReference type="CDD" id="cd22160">
    <property type="entry name" value="F-box_AtFBL13-like"/>
    <property type="match status" value="1"/>
</dbReference>
<dbReference type="Gene3D" id="3.80.10.10">
    <property type="entry name" value="Ribonuclease Inhibitor"/>
    <property type="match status" value="1"/>
</dbReference>
<evidence type="ECO:0000259" key="1">
    <source>
        <dbReference type="Pfam" id="PF00646"/>
    </source>
</evidence>
<proteinExistence type="predicted"/>
<sequence length="534" mass="58567">MDAAAGDPDRISALPDDLLHLILGFLPETTAAARTAVLSRRWRHVWVHARNLVLSDVVPTAGYAGRRCRATPGYFAGFVDRLFARRGDAGIGSLTIRLYNHQCTPPEKVAEWIRYAVQHAADSFLPRIAQLSTATIELPSHGTTASIKLNLYGSTLRLPSPAAASTYGALTELVLHSPLLDGGGRALGDFASSCCPRLRKLDIGIPMCLPELVLRADALEELRLYHSEDLRELDVTAPNLRVLVVDRCFFRSEPAHDDDVSTRRVARVVAPRLEAIGMRDAPFCKHPDLDIHGLAGVCRLGDLYLNMTGRYYRDASAGVWLLENCPGVEHVELSLGHRCGGSLGFPADEVVNLPEFWTPGELIDLAAEGTAPFGSVKSLKVDMKASYFPQNHLVESMSSLLLRCPRLTSLSISKRASCTCQCSYDDSGYHRKISLGSLAEVEISGFTGKEEETDLVSLLFESSSSIKRMTLLTRAAKILGSQPWKVTVPPSWNEADHGQKIDPLVAEKLKGITCSTGQGRWDIKEEEGVYTWTY</sequence>